<accession>A0A7D9D8W5</accession>
<feature type="region of interest" description="Disordered" evidence="1">
    <location>
        <begin position="50"/>
        <end position="75"/>
    </location>
</feature>
<name>A0A7D9D8W5_PARCT</name>
<keyword evidence="3" id="KW-1185">Reference proteome</keyword>
<feature type="compositionally biased region" description="Polar residues" evidence="1">
    <location>
        <begin position="50"/>
        <end position="69"/>
    </location>
</feature>
<protein>
    <submittedName>
        <fullName evidence="2">Uncharacterized protein</fullName>
    </submittedName>
</protein>
<evidence type="ECO:0000256" key="1">
    <source>
        <dbReference type="SAM" id="MobiDB-lite"/>
    </source>
</evidence>
<dbReference type="InterPro" id="IPR036514">
    <property type="entry name" value="SGNH_hydro_sf"/>
</dbReference>
<dbReference type="Gene3D" id="3.40.50.1110">
    <property type="entry name" value="SGNH hydrolase"/>
    <property type="match status" value="1"/>
</dbReference>
<gene>
    <name evidence="2" type="ORF">PACLA_8A023740</name>
</gene>
<evidence type="ECO:0000313" key="3">
    <source>
        <dbReference type="Proteomes" id="UP001152795"/>
    </source>
</evidence>
<dbReference type="SUPFAM" id="SSF52266">
    <property type="entry name" value="SGNH hydrolase"/>
    <property type="match status" value="1"/>
</dbReference>
<comment type="caution">
    <text evidence="2">The sequence shown here is derived from an EMBL/GenBank/DDBJ whole genome shotgun (WGS) entry which is preliminary data.</text>
</comment>
<dbReference type="OrthoDB" id="10056446at2759"/>
<dbReference type="AlphaFoldDB" id="A0A7D9D8W5"/>
<organism evidence="2 3">
    <name type="scientific">Paramuricea clavata</name>
    <name type="common">Red gorgonian</name>
    <name type="synonym">Violescent sea-whip</name>
    <dbReference type="NCBI Taxonomy" id="317549"/>
    <lineage>
        <taxon>Eukaryota</taxon>
        <taxon>Metazoa</taxon>
        <taxon>Cnidaria</taxon>
        <taxon>Anthozoa</taxon>
        <taxon>Octocorallia</taxon>
        <taxon>Malacalcyonacea</taxon>
        <taxon>Plexauridae</taxon>
        <taxon>Paramuricea</taxon>
    </lineage>
</organism>
<proteinExistence type="predicted"/>
<sequence length="245" mass="27342">MNGKWQELYLSTKVAIEIYLETIGPFQFYQPFYQPILPFGQQHEQLSYSNKDFTGSETDNNGEDTLSSQKRSESGITPVAKDTVIVTENSGTKTVKTRITGHQKLSLLGIPSLNILTKKKLAKRKVSKYMYPGKSAEDIEAELRTIKVNLMPSHIIIHAGTNNIPVDSAEVCVKKIESLVLKTKSKFPDSKIGVSGITMRQDIEVGQNIKQVNKKLEDLSKNHNISFIDNSSINNTCLNGGKLHF</sequence>
<evidence type="ECO:0000313" key="2">
    <source>
        <dbReference type="EMBL" id="CAB3979256.1"/>
    </source>
</evidence>
<reference evidence="2" key="1">
    <citation type="submission" date="2020-04" db="EMBL/GenBank/DDBJ databases">
        <authorList>
            <person name="Alioto T."/>
            <person name="Alioto T."/>
            <person name="Gomez Garrido J."/>
        </authorList>
    </citation>
    <scope>NUCLEOTIDE SEQUENCE</scope>
    <source>
        <strain evidence="2">A484AB</strain>
    </source>
</reference>
<dbReference type="Proteomes" id="UP001152795">
    <property type="component" value="Unassembled WGS sequence"/>
</dbReference>
<dbReference type="EMBL" id="CACRXK020000181">
    <property type="protein sequence ID" value="CAB3979256.1"/>
    <property type="molecule type" value="Genomic_DNA"/>
</dbReference>